<reference evidence="1 2" key="1">
    <citation type="submission" date="2020-09" db="EMBL/GenBank/DDBJ databases">
        <title>Photobacterium sp. CAU 1568 isolated from sand of Sido Beach.</title>
        <authorList>
            <person name="Kim W."/>
        </authorList>
    </citation>
    <scope>NUCLEOTIDE SEQUENCE [LARGE SCALE GENOMIC DNA]</scope>
    <source>
        <strain evidence="1 2">CAU 1568</strain>
    </source>
</reference>
<accession>A0ABR9BQ24</accession>
<gene>
    <name evidence="1" type="ORF">IFO68_12925</name>
</gene>
<name>A0ABR9BQ24_9GAMM</name>
<protein>
    <submittedName>
        <fullName evidence="1">Uncharacterized protein</fullName>
    </submittedName>
</protein>
<evidence type="ECO:0000313" key="1">
    <source>
        <dbReference type="EMBL" id="MBD8513576.1"/>
    </source>
</evidence>
<dbReference type="Proteomes" id="UP000649768">
    <property type="component" value="Unassembled WGS sequence"/>
</dbReference>
<evidence type="ECO:0000313" key="2">
    <source>
        <dbReference type="Proteomes" id="UP000649768"/>
    </source>
</evidence>
<dbReference type="RefSeq" id="WP_192016254.1">
    <property type="nucleotide sequence ID" value="NZ_JACYTP010000007.1"/>
</dbReference>
<comment type="caution">
    <text evidence="1">The sequence shown here is derived from an EMBL/GenBank/DDBJ whole genome shotgun (WGS) entry which is preliminary data.</text>
</comment>
<keyword evidence="2" id="KW-1185">Reference proteome</keyword>
<sequence length="55" mass="5876">MLHFCQTASVLIERVHTAPEGIARLRQPLAALSDVSGLLALIEDFSAVTQVSEVA</sequence>
<dbReference type="EMBL" id="JACYTP010000007">
    <property type="protein sequence ID" value="MBD8513576.1"/>
    <property type="molecule type" value="Genomic_DNA"/>
</dbReference>
<proteinExistence type="predicted"/>
<organism evidence="1 2">
    <name type="scientific">Photobacterium arenosum</name>
    <dbReference type="NCBI Taxonomy" id="2774143"/>
    <lineage>
        <taxon>Bacteria</taxon>
        <taxon>Pseudomonadati</taxon>
        <taxon>Pseudomonadota</taxon>
        <taxon>Gammaproteobacteria</taxon>
        <taxon>Vibrionales</taxon>
        <taxon>Vibrionaceae</taxon>
        <taxon>Photobacterium</taxon>
    </lineage>
</organism>